<protein>
    <submittedName>
        <fullName evidence="5">Exonuclease 1</fullName>
    </submittedName>
</protein>
<name>A0A391NN30_9EUKA</name>
<feature type="domain" description="XPG N-terminal" evidence="4">
    <location>
        <begin position="1"/>
        <end position="100"/>
    </location>
</feature>
<dbReference type="InterPro" id="IPR019974">
    <property type="entry name" value="XPG_CS"/>
</dbReference>
<dbReference type="GO" id="GO:0004527">
    <property type="term" value="F:exonuclease activity"/>
    <property type="evidence" value="ECO:0007669"/>
    <property type="project" value="UniProtKB-KW"/>
</dbReference>
<evidence type="ECO:0000313" key="5">
    <source>
        <dbReference type="EMBL" id="GCA62440.1"/>
    </source>
</evidence>
<reference evidence="5 6" key="1">
    <citation type="journal article" date="2018" name="PLoS ONE">
        <title>The draft genome of Kipferlia bialata reveals reductive genome evolution in fornicate parasites.</title>
        <authorList>
            <person name="Tanifuji G."/>
            <person name="Takabayashi S."/>
            <person name="Kume K."/>
            <person name="Takagi M."/>
            <person name="Nakayama T."/>
            <person name="Kamikawa R."/>
            <person name="Inagaki Y."/>
            <person name="Hashimoto T."/>
        </authorList>
    </citation>
    <scope>NUCLEOTIDE SEQUENCE [LARGE SCALE GENOMIC DNA]</scope>
    <source>
        <strain evidence="5">NY0173</strain>
    </source>
</reference>
<dbReference type="InterPro" id="IPR029060">
    <property type="entry name" value="PIN-like_dom_sf"/>
</dbReference>
<accession>A0A391NN30</accession>
<dbReference type="InterPro" id="IPR006084">
    <property type="entry name" value="XPG/Rad2"/>
</dbReference>
<dbReference type="GO" id="GO:0006281">
    <property type="term" value="P:DNA repair"/>
    <property type="evidence" value="ECO:0007669"/>
    <property type="project" value="UniProtKB-KW"/>
</dbReference>
<proteinExistence type="predicted"/>
<keyword evidence="1" id="KW-0227">DNA damage</keyword>
<evidence type="ECO:0000256" key="1">
    <source>
        <dbReference type="ARBA" id="ARBA00022763"/>
    </source>
</evidence>
<feature type="region of interest" description="Disordered" evidence="3">
    <location>
        <begin position="87"/>
        <end position="111"/>
    </location>
</feature>
<dbReference type="EMBL" id="BDIP01000688">
    <property type="protein sequence ID" value="GCA62440.1"/>
    <property type="molecule type" value="Genomic_DNA"/>
</dbReference>
<keyword evidence="5" id="KW-0269">Exonuclease</keyword>
<keyword evidence="5" id="KW-0540">Nuclease</keyword>
<keyword evidence="6" id="KW-1185">Reference proteome</keyword>
<dbReference type="Pfam" id="PF00752">
    <property type="entry name" value="XPG_N"/>
    <property type="match status" value="1"/>
</dbReference>
<feature type="compositionally biased region" description="Basic and acidic residues" evidence="3">
    <location>
        <begin position="91"/>
        <end position="100"/>
    </location>
</feature>
<dbReference type="SUPFAM" id="SSF88723">
    <property type="entry name" value="PIN domain-like"/>
    <property type="match status" value="1"/>
</dbReference>
<evidence type="ECO:0000256" key="2">
    <source>
        <dbReference type="ARBA" id="ARBA00023204"/>
    </source>
</evidence>
<dbReference type="InterPro" id="IPR006085">
    <property type="entry name" value="XPG_DNA_repair_N"/>
</dbReference>
<dbReference type="Proteomes" id="UP000265618">
    <property type="component" value="Unassembled WGS sequence"/>
</dbReference>
<keyword evidence="5" id="KW-0378">Hydrolase</keyword>
<organism evidence="5 6">
    <name type="scientific">Kipferlia bialata</name>
    <dbReference type="NCBI Taxonomy" id="797122"/>
    <lineage>
        <taxon>Eukaryota</taxon>
        <taxon>Metamonada</taxon>
        <taxon>Carpediemonas-like organisms</taxon>
        <taxon>Kipferlia</taxon>
    </lineage>
</organism>
<comment type="caution">
    <text evidence="5">The sequence shown here is derived from an EMBL/GenBank/DDBJ whole genome shotgun (WGS) entry which is preliminary data.</text>
</comment>
<sequence>MGITGLLKEFGKQIRKDVPLANFRGQSCAVDGFCFLHKGTYGCCVDLCMGKRTNKYTTYVVDTVLKIQAAGVRPVIVFDGGELPMKADTNTGRREKRDLAMQKGRAAYNKV</sequence>
<dbReference type="Gene3D" id="3.40.50.1010">
    <property type="entry name" value="5'-nuclease"/>
    <property type="match status" value="1"/>
</dbReference>
<evidence type="ECO:0000313" key="6">
    <source>
        <dbReference type="Proteomes" id="UP000265618"/>
    </source>
</evidence>
<dbReference type="PROSITE" id="PS00841">
    <property type="entry name" value="XPG_1"/>
    <property type="match status" value="1"/>
</dbReference>
<dbReference type="PANTHER" id="PTHR11081:SF65">
    <property type="entry name" value="DNA DAMAGE-INDUCIBLE PROTEIN DIN7-RELATED"/>
    <property type="match status" value="1"/>
</dbReference>
<dbReference type="GO" id="GO:0017108">
    <property type="term" value="F:5'-flap endonuclease activity"/>
    <property type="evidence" value="ECO:0007669"/>
    <property type="project" value="TreeGrafter"/>
</dbReference>
<dbReference type="SMART" id="SM00485">
    <property type="entry name" value="XPGN"/>
    <property type="match status" value="1"/>
</dbReference>
<evidence type="ECO:0000259" key="4">
    <source>
        <dbReference type="SMART" id="SM00485"/>
    </source>
</evidence>
<dbReference type="PRINTS" id="PR00853">
    <property type="entry name" value="XPGRADSUPER"/>
</dbReference>
<evidence type="ECO:0000256" key="3">
    <source>
        <dbReference type="SAM" id="MobiDB-lite"/>
    </source>
</evidence>
<dbReference type="AlphaFoldDB" id="A0A391NN30"/>
<gene>
    <name evidence="5" type="ORF">KIPB_003551</name>
</gene>
<dbReference type="OrthoDB" id="26491at2759"/>
<keyword evidence="2" id="KW-0234">DNA repair</keyword>
<dbReference type="PANTHER" id="PTHR11081">
    <property type="entry name" value="FLAP ENDONUCLEASE FAMILY MEMBER"/>
    <property type="match status" value="1"/>
</dbReference>